<protein>
    <submittedName>
        <fullName evidence="7">Sds3-like-domain-containing protein</fullName>
    </submittedName>
</protein>
<name>A0A9P7Z0V9_9HELO</name>
<dbReference type="OrthoDB" id="70376at2759"/>
<feature type="compositionally biased region" description="Polar residues" evidence="6">
    <location>
        <begin position="1"/>
        <end position="11"/>
    </location>
</feature>
<feature type="compositionally biased region" description="Polar residues" evidence="6">
    <location>
        <begin position="322"/>
        <end position="331"/>
    </location>
</feature>
<evidence type="ECO:0000313" key="8">
    <source>
        <dbReference type="Proteomes" id="UP000887226"/>
    </source>
</evidence>
<keyword evidence="2" id="KW-0678">Repressor</keyword>
<evidence type="ECO:0000256" key="3">
    <source>
        <dbReference type="ARBA" id="ARBA00023015"/>
    </source>
</evidence>
<evidence type="ECO:0000256" key="2">
    <source>
        <dbReference type="ARBA" id="ARBA00022491"/>
    </source>
</evidence>
<gene>
    <name evidence="7" type="ORF">BJ878DRAFT_512620</name>
</gene>
<dbReference type="Proteomes" id="UP000887226">
    <property type="component" value="Unassembled WGS sequence"/>
</dbReference>
<organism evidence="7 8">
    <name type="scientific">Calycina marina</name>
    <dbReference type="NCBI Taxonomy" id="1763456"/>
    <lineage>
        <taxon>Eukaryota</taxon>
        <taxon>Fungi</taxon>
        <taxon>Dikarya</taxon>
        <taxon>Ascomycota</taxon>
        <taxon>Pezizomycotina</taxon>
        <taxon>Leotiomycetes</taxon>
        <taxon>Helotiales</taxon>
        <taxon>Pezizellaceae</taxon>
        <taxon>Calycina</taxon>
    </lineage>
</organism>
<feature type="region of interest" description="Disordered" evidence="6">
    <location>
        <begin position="206"/>
        <end position="260"/>
    </location>
</feature>
<feature type="region of interest" description="Disordered" evidence="6">
    <location>
        <begin position="313"/>
        <end position="350"/>
    </location>
</feature>
<evidence type="ECO:0000256" key="6">
    <source>
        <dbReference type="SAM" id="MobiDB-lite"/>
    </source>
</evidence>
<proteinExistence type="predicted"/>
<comment type="caution">
    <text evidence="7">The sequence shown here is derived from an EMBL/GenBank/DDBJ whole genome shotgun (WGS) entry which is preliminary data.</text>
</comment>
<evidence type="ECO:0000256" key="4">
    <source>
        <dbReference type="ARBA" id="ARBA00023163"/>
    </source>
</evidence>
<keyword evidence="5" id="KW-0539">Nucleus</keyword>
<comment type="subcellular location">
    <subcellularLocation>
        <location evidence="1">Nucleus</location>
    </subcellularLocation>
</comment>
<dbReference type="Pfam" id="PF08598">
    <property type="entry name" value="Sds3"/>
    <property type="match status" value="1"/>
</dbReference>
<dbReference type="GO" id="GO:0010468">
    <property type="term" value="P:regulation of gene expression"/>
    <property type="evidence" value="ECO:0007669"/>
    <property type="project" value="UniProtKB-ARBA"/>
</dbReference>
<keyword evidence="4" id="KW-0804">Transcription</keyword>
<dbReference type="GO" id="GO:0005654">
    <property type="term" value="C:nucleoplasm"/>
    <property type="evidence" value="ECO:0007669"/>
    <property type="project" value="UniProtKB-ARBA"/>
</dbReference>
<dbReference type="PANTHER" id="PTHR21964">
    <property type="entry name" value="BREAST CANCER METASTASIS-SUPPRESSOR 1"/>
    <property type="match status" value="1"/>
</dbReference>
<feature type="region of interest" description="Disordered" evidence="6">
    <location>
        <begin position="1"/>
        <end position="35"/>
    </location>
</feature>
<keyword evidence="3" id="KW-0805">Transcription regulation</keyword>
<evidence type="ECO:0000313" key="7">
    <source>
        <dbReference type="EMBL" id="KAG9243032.1"/>
    </source>
</evidence>
<evidence type="ECO:0000256" key="1">
    <source>
        <dbReference type="ARBA" id="ARBA00004123"/>
    </source>
</evidence>
<keyword evidence="8" id="KW-1185">Reference proteome</keyword>
<accession>A0A9P7Z0V9</accession>
<dbReference type="AlphaFoldDB" id="A0A9P7Z0V9"/>
<sequence>MATSPSPQQSPVMGGSHKNQRHHTNSPPPLSKRDKRRTMLADRLEDLTNQFSQNRDHHYREQLQAIQIDMNLILEADAHGKELLKNHPDKIEAMVRESMSAKRVIGTPPPRAGRLYAAFAVDVNDAMEERDAALIMHKRNFDVKVSELKATHAYHMRIASEEHKALSSTLRDRLMNSVISKKNRLSRDKETVEIGDSNAALLHPSQFGIANPASPGGVHGKRATRHRRDAEELTLAEGTKRKRRAIDDDESPAPFRQRLDNGNVTPLWQLERREMTATQIDSPLYSIEKLFTERELSMVHNTAATASHYYMQRHPPYDDENSPSNGKAESSTDAGTAEDGEDADPPLGGAMMERQYSHATRSTRAAAPFSTGLGVDLITDLNYPGSLEAISKQNPRLPPLLATVMQRSWTKNENTNSTMGLAPEDAAADFELMAQGMLYNKHHGKGRNLDLENGGRALLEAVSAPRSGPQYYTKSDS</sequence>
<reference evidence="7" key="1">
    <citation type="journal article" date="2021" name="IMA Fungus">
        <title>Genomic characterization of three marine fungi, including Emericellopsis atlantica sp. nov. with signatures of a generalist lifestyle and marine biomass degradation.</title>
        <authorList>
            <person name="Hagestad O.C."/>
            <person name="Hou L."/>
            <person name="Andersen J.H."/>
            <person name="Hansen E.H."/>
            <person name="Altermark B."/>
            <person name="Li C."/>
            <person name="Kuhnert E."/>
            <person name="Cox R.J."/>
            <person name="Crous P.W."/>
            <person name="Spatafora J.W."/>
            <person name="Lail K."/>
            <person name="Amirebrahimi M."/>
            <person name="Lipzen A."/>
            <person name="Pangilinan J."/>
            <person name="Andreopoulos W."/>
            <person name="Hayes R.D."/>
            <person name="Ng V."/>
            <person name="Grigoriev I.V."/>
            <person name="Jackson S.A."/>
            <person name="Sutton T.D.S."/>
            <person name="Dobson A.D.W."/>
            <person name="Rama T."/>
        </authorList>
    </citation>
    <scope>NUCLEOTIDE SEQUENCE</scope>
    <source>
        <strain evidence="7">TRa3180A</strain>
    </source>
</reference>
<dbReference type="SMART" id="SM01401">
    <property type="entry name" value="Sds3"/>
    <property type="match status" value="1"/>
</dbReference>
<dbReference type="InterPro" id="IPR013907">
    <property type="entry name" value="Sds3"/>
</dbReference>
<dbReference type="EMBL" id="MU254012">
    <property type="protein sequence ID" value="KAG9243032.1"/>
    <property type="molecule type" value="Genomic_DNA"/>
</dbReference>
<evidence type="ECO:0000256" key="5">
    <source>
        <dbReference type="ARBA" id="ARBA00023242"/>
    </source>
</evidence>